<dbReference type="Proteomes" id="UP001605036">
    <property type="component" value="Unassembled WGS sequence"/>
</dbReference>
<keyword evidence="2" id="KW-1133">Transmembrane helix</keyword>
<evidence type="ECO:0000256" key="2">
    <source>
        <dbReference type="SAM" id="Phobius"/>
    </source>
</evidence>
<sequence length="110" mass="12003">MGSVLQEKLWVAGKYAIVVIVLLSILPILLPSGIIVTSFLHVCSPSAMRSCETFSPADTCDDDIMLSRDRVREDDCSSPSVRSVSTVGTFSEAPEQWSDGKHQWSEKAEG</sequence>
<keyword evidence="4" id="KW-1185">Reference proteome</keyword>
<proteinExistence type="predicted"/>
<protein>
    <submittedName>
        <fullName evidence="3">Uncharacterized protein</fullName>
    </submittedName>
</protein>
<feature type="transmembrane region" description="Helical" evidence="2">
    <location>
        <begin position="15"/>
        <end position="40"/>
    </location>
</feature>
<feature type="compositionally biased region" description="Basic and acidic residues" evidence="1">
    <location>
        <begin position="98"/>
        <end position="110"/>
    </location>
</feature>
<reference evidence="3 4" key="1">
    <citation type="submission" date="2024-09" db="EMBL/GenBank/DDBJ databases">
        <title>Chromosome-scale assembly of Riccia fluitans.</title>
        <authorList>
            <person name="Paukszto L."/>
            <person name="Sawicki J."/>
            <person name="Karawczyk K."/>
            <person name="Piernik-Szablinska J."/>
            <person name="Szczecinska M."/>
            <person name="Mazdziarz M."/>
        </authorList>
    </citation>
    <scope>NUCLEOTIDE SEQUENCE [LARGE SCALE GENOMIC DNA]</scope>
    <source>
        <strain evidence="3">Rf_01</strain>
        <tissue evidence="3">Aerial parts of the thallus</tissue>
    </source>
</reference>
<feature type="region of interest" description="Disordered" evidence="1">
    <location>
        <begin position="71"/>
        <end position="110"/>
    </location>
</feature>
<name>A0ABD1YH23_9MARC</name>
<organism evidence="3 4">
    <name type="scientific">Riccia fluitans</name>
    <dbReference type="NCBI Taxonomy" id="41844"/>
    <lineage>
        <taxon>Eukaryota</taxon>
        <taxon>Viridiplantae</taxon>
        <taxon>Streptophyta</taxon>
        <taxon>Embryophyta</taxon>
        <taxon>Marchantiophyta</taxon>
        <taxon>Marchantiopsida</taxon>
        <taxon>Marchantiidae</taxon>
        <taxon>Marchantiales</taxon>
        <taxon>Ricciaceae</taxon>
        <taxon>Riccia</taxon>
    </lineage>
</organism>
<evidence type="ECO:0000256" key="1">
    <source>
        <dbReference type="SAM" id="MobiDB-lite"/>
    </source>
</evidence>
<evidence type="ECO:0000313" key="3">
    <source>
        <dbReference type="EMBL" id="KAL2629998.1"/>
    </source>
</evidence>
<evidence type="ECO:0000313" key="4">
    <source>
        <dbReference type="Proteomes" id="UP001605036"/>
    </source>
</evidence>
<gene>
    <name evidence="3" type="ORF">R1flu_014684</name>
</gene>
<keyword evidence="2" id="KW-0812">Transmembrane</keyword>
<keyword evidence="2" id="KW-0472">Membrane</keyword>
<accession>A0ABD1YH23</accession>
<dbReference type="AlphaFoldDB" id="A0ABD1YH23"/>
<dbReference type="EMBL" id="JBHFFA010000004">
    <property type="protein sequence ID" value="KAL2629998.1"/>
    <property type="molecule type" value="Genomic_DNA"/>
</dbReference>
<feature type="compositionally biased region" description="Polar residues" evidence="1">
    <location>
        <begin position="77"/>
        <end position="89"/>
    </location>
</feature>
<comment type="caution">
    <text evidence="3">The sequence shown here is derived from an EMBL/GenBank/DDBJ whole genome shotgun (WGS) entry which is preliminary data.</text>
</comment>